<evidence type="ECO:0000313" key="2">
    <source>
        <dbReference type="EMBL" id="ETO21574.1"/>
    </source>
</evidence>
<dbReference type="EMBL" id="ASPP01011493">
    <property type="protein sequence ID" value="ETO21574.1"/>
    <property type="molecule type" value="Genomic_DNA"/>
</dbReference>
<dbReference type="Proteomes" id="UP000023152">
    <property type="component" value="Unassembled WGS sequence"/>
</dbReference>
<feature type="compositionally biased region" description="Polar residues" evidence="1">
    <location>
        <begin position="95"/>
        <end position="110"/>
    </location>
</feature>
<gene>
    <name evidence="2" type="ORF">RFI_15630</name>
</gene>
<feature type="compositionally biased region" description="Basic and acidic residues" evidence="1">
    <location>
        <begin position="1"/>
        <end position="17"/>
    </location>
</feature>
<feature type="region of interest" description="Disordered" evidence="1">
    <location>
        <begin position="1"/>
        <end position="33"/>
    </location>
</feature>
<feature type="region of interest" description="Disordered" evidence="1">
    <location>
        <begin position="95"/>
        <end position="116"/>
    </location>
</feature>
<sequence length="347" mass="38238">MMQETHSTDDNGDERGGLKVVTTNNNKGETAVNMDVEVDISPPQLMSHESRLGYNHLHNSDYSIESQFPMPENGYGYDNGNHSSMASSQIVHNSNKSLIPNDSDPNSQQPIARKHSKTQSLGAIHLPTIDVNWQNPNLRVHERKMKSLELLQMEQQRKTVEIDGSDQVKTVKRRSVGALPAVDWLPDPKSLTNPQPLPDQLFTIDPSLHFKIATESKGVAPTLPKHHGEKSDSSSCYEISSAIDVITKAKHSGRSRASVDFDQEQQIIESSAATTTTTANEHRSLADHLKDDSSGKSHHPTVVRDLVSGREFLVQNFDTSALEQSSNQVALGGPGKRDPTQEWSVTA</sequence>
<reference evidence="2 3" key="1">
    <citation type="journal article" date="2013" name="Curr. Biol.">
        <title>The Genome of the Foraminiferan Reticulomyxa filosa.</title>
        <authorList>
            <person name="Glockner G."/>
            <person name="Hulsmann N."/>
            <person name="Schleicher M."/>
            <person name="Noegel A.A."/>
            <person name="Eichinger L."/>
            <person name="Gallinger C."/>
            <person name="Pawlowski J."/>
            <person name="Sierra R."/>
            <person name="Euteneuer U."/>
            <person name="Pillet L."/>
            <person name="Moustafa A."/>
            <person name="Platzer M."/>
            <person name="Groth M."/>
            <person name="Szafranski K."/>
            <person name="Schliwa M."/>
        </authorList>
    </citation>
    <scope>NUCLEOTIDE SEQUENCE [LARGE SCALE GENOMIC DNA]</scope>
</reference>
<organism evidence="2 3">
    <name type="scientific">Reticulomyxa filosa</name>
    <dbReference type="NCBI Taxonomy" id="46433"/>
    <lineage>
        <taxon>Eukaryota</taxon>
        <taxon>Sar</taxon>
        <taxon>Rhizaria</taxon>
        <taxon>Retaria</taxon>
        <taxon>Foraminifera</taxon>
        <taxon>Monothalamids</taxon>
        <taxon>Reticulomyxidae</taxon>
        <taxon>Reticulomyxa</taxon>
    </lineage>
</organism>
<dbReference type="AlphaFoldDB" id="X6N747"/>
<feature type="region of interest" description="Disordered" evidence="1">
    <location>
        <begin position="323"/>
        <end position="347"/>
    </location>
</feature>
<protein>
    <submittedName>
        <fullName evidence="2">Uncharacterized protein</fullName>
    </submittedName>
</protein>
<evidence type="ECO:0000256" key="1">
    <source>
        <dbReference type="SAM" id="MobiDB-lite"/>
    </source>
</evidence>
<comment type="caution">
    <text evidence="2">The sequence shown here is derived from an EMBL/GenBank/DDBJ whole genome shotgun (WGS) entry which is preliminary data.</text>
</comment>
<proteinExistence type="predicted"/>
<keyword evidence="3" id="KW-1185">Reference proteome</keyword>
<accession>X6N747</accession>
<evidence type="ECO:0000313" key="3">
    <source>
        <dbReference type="Proteomes" id="UP000023152"/>
    </source>
</evidence>
<name>X6N747_RETFI</name>